<comment type="caution">
    <text evidence="2">The sequence shown here is derived from an EMBL/GenBank/DDBJ whole genome shotgun (WGS) entry which is preliminary data.</text>
</comment>
<name>A0AAD5N8V0_PARTN</name>
<dbReference type="AlphaFoldDB" id="A0AAD5N8V0"/>
<sequence>MSFGSGPKIPGNLLRKKSDQSHSEAIRIKLSAHKRPPSSVGADDSLSRFKLVQNLNEIRNNEVNL</sequence>
<feature type="region of interest" description="Disordered" evidence="1">
    <location>
        <begin position="1"/>
        <end position="44"/>
    </location>
</feature>
<evidence type="ECO:0000313" key="2">
    <source>
        <dbReference type="EMBL" id="KAJ1360554.1"/>
    </source>
</evidence>
<protein>
    <submittedName>
        <fullName evidence="2">Uncharacterized protein</fullName>
    </submittedName>
</protein>
<gene>
    <name evidence="2" type="ORF">KIN20_019563</name>
</gene>
<accession>A0AAD5N8V0</accession>
<organism evidence="2 3">
    <name type="scientific">Parelaphostrongylus tenuis</name>
    <name type="common">Meningeal worm</name>
    <dbReference type="NCBI Taxonomy" id="148309"/>
    <lineage>
        <taxon>Eukaryota</taxon>
        <taxon>Metazoa</taxon>
        <taxon>Ecdysozoa</taxon>
        <taxon>Nematoda</taxon>
        <taxon>Chromadorea</taxon>
        <taxon>Rhabditida</taxon>
        <taxon>Rhabditina</taxon>
        <taxon>Rhabditomorpha</taxon>
        <taxon>Strongyloidea</taxon>
        <taxon>Metastrongylidae</taxon>
        <taxon>Parelaphostrongylus</taxon>
    </lineage>
</organism>
<feature type="compositionally biased region" description="Basic and acidic residues" evidence="1">
    <location>
        <begin position="16"/>
        <end position="27"/>
    </location>
</feature>
<proteinExistence type="predicted"/>
<keyword evidence="3" id="KW-1185">Reference proteome</keyword>
<dbReference type="EMBL" id="JAHQIW010003909">
    <property type="protein sequence ID" value="KAJ1360554.1"/>
    <property type="molecule type" value="Genomic_DNA"/>
</dbReference>
<reference evidence="2" key="1">
    <citation type="submission" date="2021-06" db="EMBL/GenBank/DDBJ databases">
        <title>Parelaphostrongylus tenuis whole genome reference sequence.</title>
        <authorList>
            <person name="Garwood T.J."/>
            <person name="Larsen P.A."/>
            <person name="Fountain-Jones N.M."/>
            <person name="Garbe J.R."/>
            <person name="Macchietto M.G."/>
            <person name="Kania S.A."/>
            <person name="Gerhold R.W."/>
            <person name="Richards J.E."/>
            <person name="Wolf T.M."/>
        </authorList>
    </citation>
    <scope>NUCLEOTIDE SEQUENCE</scope>
    <source>
        <strain evidence="2">MNPRO001-30</strain>
        <tissue evidence="2">Meninges</tissue>
    </source>
</reference>
<evidence type="ECO:0000313" key="3">
    <source>
        <dbReference type="Proteomes" id="UP001196413"/>
    </source>
</evidence>
<dbReference type="Proteomes" id="UP001196413">
    <property type="component" value="Unassembled WGS sequence"/>
</dbReference>
<evidence type="ECO:0000256" key="1">
    <source>
        <dbReference type="SAM" id="MobiDB-lite"/>
    </source>
</evidence>